<proteinExistence type="predicted"/>
<dbReference type="InterPro" id="IPR021992">
    <property type="entry name" value="MVL"/>
</dbReference>
<sequence precursor="true">MRTITVLSIAGTLFAVCTLSASANQDYPSVSAKCPVEESWLTSPSLPQEVKTSASDGSSTFCDFYQFSTQTFLYLMSQGKSGLRNYQDEANYPVLEFNDDGSPANSCDREITGKVLRTHLLKTAGASSITTGQAGGGATIYAQDGNVVYYSVRFSKALCDLSSSAVELQKKNITNFPAGSMELKLGWKVLSSAEIASNSFVTQEQVVANKKVTLGLAGMHLVTATANHPEFIWSTYEHKTNTPDCTPATPQTGTDWTFASATCTAGLPDTAAKGNTCNFNSPLKNQTSPTGVPTNICRVYPDGTSPDDLKAGENIADITAQNTGLLALLAQPSTPAGMKVLSNYFTVGALWVSDTGKNSGGVGVPNERGSLRLANSVAETDYQHVDLTSTFASNCFGCHNYIGNSQTVSNNITSQALSHIFKDIKIGQGQSIDVNSPDTINSQNAASTICQSGPTSTSQVGVCPSTASYLTWNGQWTNSNASAGSVCGCVSK</sequence>
<evidence type="ECO:0000313" key="3">
    <source>
        <dbReference type="EMBL" id="ABN60173.1"/>
    </source>
</evidence>
<accession>A3D0B0</accession>
<dbReference type="OrthoDB" id="280897at2"/>
<dbReference type="RefSeq" id="WP_011845790.1">
    <property type="nucleotide sequence ID" value="NC_009052.1"/>
</dbReference>
<protein>
    <recommendedName>
        <fullName evidence="2">Mannan-binding protein domain-containing protein</fullName>
    </recommendedName>
</protein>
<dbReference type="InterPro" id="IPR053754">
    <property type="entry name" value="OligoMan_bind_ChitinaseAct_sf"/>
</dbReference>
<feature type="chain" id="PRO_5002652213" description="Mannan-binding protein domain-containing protein" evidence="1">
    <location>
        <begin position="24"/>
        <end position="492"/>
    </location>
</feature>
<name>A3D0B0_SHEB5</name>
<keyword evidence="4" id="KW-1185">Reference proteome</keyword>
<dbReference type="STRING" id="325240.Sbal_0644"/>
<keyword evidence="1" id="KW-0732">Signal</keyword>
<dbReference type="HOGENOM" id="CLU_043274_0_0_6"/>
<dbReference type="AlphaFoldDB" id="A3D0B0"/>
<dbReference type="KEGG" id="sbl:Sbal_0644"/>
<evidence type="ECO:0000313" key="4">
    <source>
        <dbReference type="Proteomes" id="UP000001557"/>
    </source>
</evidence>
<feature type="domain" description="Mannan-binding protein" evidence="2">
    <location>
        <begin position="462"/>
        <end position="489"/>
    </location>
</feature>
<feature type="signal peptide" evidence="1">
    <location>
        <begin position="1"/>
        <end position="23"/>
    </location>
</feature>
<gene>
    <name evidence="3" type="ordered locus">Sbal_0644</name>
</gene>
<dbReference type="Proteomes" id="UP000001557">
    <property type="component" value="Chromosome"/>
</dbReference>
<reference evidence="3 4" key="1">
    <citation type="submission" date="2007-02" db="EMBL/GenBank/DDBJ databases">
        <title>Complete sequence of chromosome of Shewanella baltica OS155.</title>
        <authorList>
            <consortium name="US DOE Joint Genome Institute"/>
            <person name="Copeland A."/>
            <person name="Lucas S."/>
            <person name="Lapidus A."/>
            <person name="Barry K."/>
            <person name="Detter J.C."/>
            <person name="Glavina del Rio T."/>
            <person name="Hammon N."/>
            <person name="Israni S."/>
            <person name="Dalin E."/>
            <person name="Tice H."/>
            <person name="Pitluck S."/>
            <person name="Sims D.R."/>
            <person name="Brettin T."/>
            <person name="Bruce D."/>
            <person name="Han C."/>
            <person name="Tapia R."/>
            <person name="Brainard J."/>
            <person name="Schmutz J."/>
            <person name="Larimer F."/>
            <person name="Land M."/>
            <person name="Hauser L."/>
            <person name="Kyrpides N."/>
            <person name="Mikhailova N."/>
            <person name="Brettar I."/>
            <person name="Klappenbach J."/>
            <person name="Konstantinidis K."/>
            <person name="Rodrigues J."/>
            <person name="Tiedje J."/>
            <person name="Richardson P."/>
        </authorList>
    </citation>
    <scope>NUCLEOTIDE SEQUENCE [LARGE SCALE GENOMIC DNA]</scope>
    <source>
        <strain evidence="4">OS155 / ATCC BAA-1091</strain>
    </source>
</reference>
<evidence type="ECO:0000256" key="1">
    <source>
        <dbReference type="SAM" id="SignalP"/>
    </source>
</evidence>
<dbReference type="EMBL" id="CP000563">
    <property type="protein sequence ID" value="ABN60173.1"/>
    <property type="molecule type" value="Genomic_DNA"/>
</dbReference>
<organism evidence="3 4">
    <name type="scientific">Shewanella baltica (strain OS155 / ATCC BAA-1091)</name>
    <dbReference type="NCBI Taxonomy" id="325240"/>
    <lineage>
        <taxon>Bacteria</taxon>
        <taxon>Pseudomonadati</taxon>
        <taxon>Pseudomonadota</taxon>
        <taxon>Gammaproteobacteria</taxon>
        <taxon>Alteromonadales</taxon>
        <taxon>Shewanellaceae</taxon>
        <taxon>Shewanella</taxon>
    </lineage>
</organism>
<evidence type="ECO:0000259" key="2">
    <source>
        <dbReference type="Pfam" id="PF12151"/>
    </source>
</evidence>
<dbReference type="Pfam" id="PF12151">
    <property type="entry name" value="MVL"/>
    <property type="match status" value="1"/>
</dbReference>
<dbReference type="Gene3D" id="3.30.1490.230">
    <property type="match status" value="1"/>
</dbReference>